<evidence type="ECO:0000313" key="1">
    <source>
        <dbReference type="EMBL" id="RQM10839.1"/>
    </source>
</evidence>
<reference evidence="1" key="1">
    <citation type="submission" date="2018-07" db="EMBL/GenBank/DDBJ databases">
        <title>Annotation of Aphanomyces astaci genome assembly.</title>
        <authorList>
            <person name="Studholme D.J."/>
        </authorList>
    </citation>
    <scope>NUCLEOTIDE SEQUENCE [LARGE SCALE GENOMIC DNA]</scope>
    <source>
        <strain evidence="1">Pc</strain>
    </source>
</reference>
<proteinExistence type="predicted"/>
<gene>
    <name evidence="1" type="ORF">B5M09_010605</name>
</gene>
<name>A0A3R7Y342_APHAT</name>
<accession>A0A3R7Y342</accession>
<comment type="caution">
    <text evidence="1">The sequence shown here is derived from an EMBL/GenBank/DDBJ whole genome shotgun (WGS) entry which is preliminary data.</text>
</comment>
<dbReference type="EMBL" id="MZMZ02006059">
    <property type="protein sequence ID" value="RQM10839.1"/>
    <property type="molecule type" value="Genomic_DNA"/>
</dbReference>
<dbReference type="AlphaFoldDB" id="A0A3R7Y342"/>
<dbReference type="Proteomes" id="UP000284702">
    <property type="component" value="Unassembled WGS sequence"/>
</dbReference>
<organism evidence="1 2">
    <name type="scientific">Aphanomyces astaci</name>
    <name type="common">Crayfish plague agent</name>
    <dbReference type="NCBI Taxonomy" id="112090"/>
    <lineage>
        <taxon>Eukaryota</taxon>
        <taxon>Sar</taxon>
        <taxon>Stramenopiles</taxon>
        <taxon>Oomycota</taxon>
        <taxon>Saprolegniomycetes</taxon>
        <taxon>Saprolegniales</taxon>
        <taxon>Verrucalvaceae</taxon>
        <taxon>Aphanomyces</taxon>
    </lineage>
</organism>
<sequence length="207" mass="22720">MEHRARSEAVEVVRWDGFVDDMPDLLLDDGRGQRLRGSDDQVFIFPKSNIAGVDEFMGVKVEEFVPLAVIWESDEHGPEELREVTGKYESASFHHYDADVTFSDCILRWRVGVAECVGAEDGLRGEGFSKRLRVLTDVAVERFEVPCAIAGEFGVVGNERVEERNTGEAKAFVPSSKKGIVGQTRVANLGKGALGKDGKSGIEEMGS</sequence>
<keyword evidence="2" id="KW-1185">Reference proteome</keyword>
<evidence type="ECO:0000313" key="2">
    <source>
        <dbReference type="Proteomes" id="UP000284702"/>
    </source>
</evidence>
<protein>
    <submittedName>
        <fullName evidence="1">Uncharacterized protein</fullName>
    </submittedName>
</protein>
<dbReference type="VEuPathDB" id="FungiDB:H257_16273"/>